<proteinExistence type="predicted"/>
<evidence type="ECO:0000313" key="3">
    <source>
        <dbReference type="Proteomes" id="UP000046393"/>
    </source>
</evidence>
<evidence type="ECO:0000313" key="4">
    <source>
        <dbReference type="WBParaSite" id="SMUV_0000060101-mRNA-1"/>
    </source>
</evidence>
<dbReference type="WBParaSite" id="SMUV_0000060101-mRNA-1">
    <property type="protein sequence ID" value="SMUV_0000060101-mRNA-1"/>
    <property type="gene ID" value="SMUV_0000060101"/>
</dbReference>
<keyword evidence="2" id="KW-0812">Transmembrane</keyword>
<dbReference type="Proteomes" id="UP000046393">
    <property type="component" value="Unplaced"/>
</dbReference>
<reference evidence="4" key="1">
    <citation type="submission" date="2017-02" db="UniProtKB">
        <authorList>
            <consortium name="WormBaseParasite"/>
        </authorList>
    </citation>
    <scope>IDENTIFICATION</scope>
</reference>
<keyword evidence="3" id="KW-1185">Reference proteome</keyword>
<sequence>MILYGLNYSKLLYFPKKCVFIRSFFGKKKPPIQPPPALKQVKPPPGVKGHFKYERYWSDNPKLVPQIGDQANTLKNFLFGGIREHYEIYPFFFLGFVYVVVTSIFLYCTFHTIEVRSPKARSWKVIRDKYWKFHTVIYDIFGTTHERFPLMEQLLDEIEEAAEKRRLEDEEREEAMRQYLPVERKRFAFWR</sequence>
<dbReference type="STRING" id="451379.A0A0N5A935"/>
<protein>
    <submittedName>
        <fullName evidence="4">NADH dehydrogenase [ubiquinone] 1 alpha subcomplex subunit 13</fullName>
    </submittedName>
</protein>
<organism evidence="3 4">
    <name type="scientific">Syphacia muris</name>
    <dbReference type="NCBI Taxonomy" id="451379"/>
    <lineage>
        <taxon>Eukaryota</taxon>
        <taxon>Metazoa</taxon>
        <taxon>Ecdysozoa</taxon>
        <taxon>Nematoda</taxon>
        <taxon>Chromadorea</taxon>
        <taxon>Rhabditida</taxon>
        <taxon>Spirurina</taxon>
        <taxon>Oxyuridomorpha</taxon>
        <taxon>Oxyuroidea</taxon>
        <taxon>Oxyuridae</taxon>
        <taxon>Syphacia</taxon>
    </lineage>
</organism>
<name>A0A0N5A935_9BILA</name>
<evidence type="ECO:0000256" key="1">
    <source>
        <dbReference type="SAM" id="Coils"/>
    </source>
</evidence>
<accession>A0A0N5A935</accession>
<keyword evidence="2" id="KW-1133">Transmembrane helix</keyword>
<keyword evidence="1" id="KW-0175">Coiled coil</keyword>
<dbReference type="AlphaFoldDB" id="A0A0N5A935"/>
<evidence type="ECO:0000256" key="2">
    <source>
        <dbReference type="SAM" id="Phobius"/>
    </source>
</evidence>
<keyword evidence="2" id="KW-0472">Membrane</keyword>
<feature type="coiled-coil region" evidence="1">
    <location>
        <begin position="151"/>
        <end position="178"/>
    </location>
</feature>
<feature type="transmembrane region" description="Helical" evidence="2">
    <location>
        <begin position="88"/>
        <end position="110"/>
    </location>
</feature>